<evidence type="ECO:0000256" key="11">
    <source>
        <dbReference type="ARBA" id="ARBA00023136"/>
    </source>
</evidence>
<evidence type="ECO:0000256" key="7">
    <source>
        <dbReference type="ARBA" id="ARBA00022729"/>
    </source>
</evidence>
<dbReference type="GO" id="GO:0015344">
    <property type="term" value="F:siderophore uptake transmembrane transporter activity"/>
    <property type="evidence" value="ECO:0007669"/>
    <property type="project" value="TreeGrafter"/>
</dbReference>
<evidence type="ECO:0000256" key="5">
    <source>
        <dbReference type="ARBA" id="ARBA00022496"/>
    </source>
</evidence>
<evidence type="ECO:0000256" key="15">
    <source>
        <dbReference type="RuleBase" id="RU003357"/>
    </source>
</evidence>
<evidence type="ECO:0000256" key="16">
    <source>
        <dbReference type="SAM" id="SignalP"/>
    </source>
</evidence>
<keyword evidence="4 14" id="KW-1134">Transmembrane beta strand</keyword>
<dbReference type="AlphaFoldDB" id="A0A5P3AEI8"/>
<comment type="subcellular location">
    <subcellularLocation>
        <location evidence="1 14">Cell outer membrane</location>
        <topology evidence="1 14">Multi-pass membrane protein</topology>
    </subcellularLocation>
</comment>
<feature type="signal peptide" evidence="16">
    <location>
        <begin position="1"/>
        <end position="32"/>
    </location>
</feature>
<evidence type="ECO:0000313" key="20">
    <source>
        <dbReference type="Proteomes" id="UP000325785"/>
    </source>
</evidence>
<keyword evidence="13 14" id="KW-0998">Cell outer membrane</keyword>
<dbReference type="InterPro" id="IPR000531">
    <property type="entry name" value="Beta-barrel_TonB"/>
</dbReference>
<dbReference type="InterPro" id="IPR036942">
    <property type="entry name" value="Beta-barrel_TonB_sf"/>
</dbReference>
<evidence type="ECO:0000256" key="9">
    <source>
        <dbReference type="ARBA" id="ARBA00023065"/>
    </source>
</evidence>
<evidence type="ECO:0000256" key="10">
    <source>
        <dbReference type="ARBA" id="ARBA00023077"/>
    </source>
</evidence>
<gene>
    <name evidence="19" type="primary">fhuA_2</name>
    <name evidence="19" type="ORF">RIdsm_03597</name>
</gene>
<organism evidence="19 20">
    <name type="scientific">Roseovarius indicus</name>
    <dbReference type="NCBI Taxonomy" id="540747"/>
    <lineage>
        <taxon>Bacteria</taxon>
        <taxon>Pseudomonadati</taxon>
        <taxon>Pseudomonadota</taxon>
        <taxon>Alphaproteobacteria</taxon>
        <taxon>Rhodobacterales</taxon>
        <taxon>Roseobacteraceae</taxon>
        <taxon>Roseovarius</taxon>
    </lineage>
</organism>
<feature type="domain" description="TonB-dependent receptor plug" evidence="18">
    <location>
        <begin position="72"/>
        <end position="175"/>
    </location>
</feature>
<sequence length="712" mass="77086" precursor="true">MATRKTQALGAARLGAAGLLLLSAATAAYAQAEDENFDLGTLTLQNQEDATGPVGADMNPPTVTGTKAPVTVSEVPQSVSVLGREKIERFGANRVSEALRYTAGVTSDVFGDDDDYDWLRIRGFQADQTGIYLDNAQNLSFAFGSFFIDPYTIERIEVLRGPSSALYGGSNPGGIVNYVSKRPGGRIRELTFGLNDATGAYLEFDYGNDIGEDRAYRLTGRLEGGDKYDALNEGLRGTFAPSYKFTTDGGTEVTLLANIHIADEKHNGSSFLPYQGTVTPTPQFGYIDPDANFSDPNWDSYERRQASVSAIVERELANGFTFTGIGRLGYADVHERYYYPFGYAGYAPGPGDAQGTLSLIAFEHDTQVATAQTDLRYYGTVSTGPVEHDLLFGLDARYYEIDEMQASGFGTNQVVGPRPPGTPVIGAPYQDATTKQRQVGLYFQDQMRWGSGWIATANLRHDFVKTSQDGTGAFSRDDSETSWRAALAYETAAGFTPYVSYSSFFNPLITSPANGVTKPETGDQVEVGFKWAPEGGRFSLTGAAFEINRENVVVGAFPNFSQLGEVRSRGVELEGEYDFGNGLYLQASATFLDAEVRRDSNAALIGTTPTLIPETELSLLGTYAFSGALRGLELGAGIRHRGESFADAANTLKVPDSTIYDLYASYAFQNGLEANLSVTNVADERYVTGCQTVYVCSYGSGREVNFSVTSRF</sequence>
<dbReference type="InterPro" id="IPR010105">
    <property type="entry name" value="TonB_sidphr_rcpt"/>
</dbReference>
<dbReference type="PROSITE" id="PS52016">
    <property type="entry name" value="TONB_DEPENDENT_REC_3"/>
    <property type="match status" value="1"/>
</dbReference>
<feature type="domain" description="TonB-dependent receptor-like beta-barrel" evidence="17">
    <location>
        <begin position="269"/>
        <end position="681"/>
    </location>
</feature>
<name>A0A5P3AEI8_9RHOB</name>
<evidence type="ECO:0000256" key="6">
    <source>
        <dbReference type="ARBA" id="ARBA00022692"/>
    </source>
</evidence>
<dbReference type="SUPFAM" id="SSF56935">
    <property type="entry name" value="Porins"/>
    <property type="match status" value="1"/>
</dbReference>
<evidence type="ECO:0000256" key="4">
    <source>
        <dbReference type="ARBA" id="ARBA00022452"/>
    </source>
</evidence>
<dbReference type="KEGG" id="rid:RIdsm_03597"/>
<dbReference type="Gene3D" id="2.40.170.20">
    <property type="entry name" value="TonB-dependent receptor, beta-barrel domain"/>
    <property type="match status" value="1"/>
</dbReference>
<dbReference type="NCBIfam" id="TIGR01783">
    <property type="entry name" value="TonB-siderophor"/>
    <property type="match status" value="1"/>
</dbReference>
<reference evidence="19 20" key="1">
    <citation type="submission" date="2018-08" db="EMBL/GenBank/DDBJ databases">
        <title>Genetic Globetrotter - A new plasmid hitch-hiking vast phylogenetic and geographic distances.</title>
        <authorList>
            <person name="Vollmers J."/>
            <person name="Petersen J."/>
        </authorList>
    </citation>
    <scope>NUCLEOTIDE SEQUENCE [LARGE SCALE GENOMIC DNA]</scope>
    <source>
        <strain evidence="19 20">DSM 26383</strain>
    </source>
</reference>
<dbReference type="Proteomes" id="UP000325785">
    <property type="component" value="Chromosome"/>
</dbReference>
<evidence type="ECO:0000259" key="17">
    <source>
        <dbReference type="Pfam" id="PF00593"/>
    </source>
</evidence>
<dbReference type="OrthoDB" id="9760333at2"/>
<dbReference type="RefSeq" id="WP_082647505.1">
    <property type="nucleotide sequence ID" value="NZ_CP031598.1"/>
</dbReference>
<evidence type="ECO:0000256" key="1">
    <source>
        <dbReference type="ARBA" id="ARBA00004571"/>
    </source>
</evidence>
<evidence type="ECO:0000256" key="2">
    <source>
        <dbReference type="ARBA" id="ARBA00009810"/>
    </source>
</evidence>
<keyword evidence="7 16" id="KW-0732">Signal</keyword>
<dbReference type="InterPro" id="IPR039426">
    <property type="entry name" value="TonB-dep_rcpt-like"/>
</dbReference>
<evidence type="ECO:0000256" key="3">
    <source>
        <dbReference type="ARBA" id="ARBA00022448"/>
    </source>
</evidence>
<keyword evidence="8" id="KW-0408">Iron</keyword>
<dbReference type="InterPro" id="IPR012910">
    <property type="entry name" value="Plug_dom"/>
</dbReference>
<keyword evidence="6 14" id="KW-0812">Transmembrane</keyword>
<comment type="similarity">
    <text evidence="2 14 15">Belongs to the TonB-dependent receptor family.</text>
</comment>
<accession>A0A5P3AEI8</accession>
<dbReference type="GO" id="GO:0009279">
    <property type="term" value="C:cell outer membrane"/>
    <property type="evidence" value="ECO:0007669"/>
    <property type="project" value="UniProtKB-SubCell"/>
</dbReference>
<keyword evidence="9" id="KW-0406">Ion transport</keyword>
<evidence type="ECO:0000256" key="13">
    <source>
        <dbReference type="ARBA" id="ARBA00023237"/>
    </source>
</evidence>
<keyword evidence="12" id="KW-0675">Receptor</keyword>
<keyword evidence="10 15" id="KW-0798">TonB box</keyword>
<evidence type="ECO:0000256" key="14">
    <source>
        <dbReference type="PROSITE-ProRule" id="PRU01360"/>
    </source>
</evidence>
<protein>
    <submittedName>
        <fullName evidence="19">Ferric hydroxamate uptake</fullName>
    </submittedName>
</protein>
<keyword evidence="11 14" id="KW-0472">Membrane</keyword>
<dbReference type="EMBL" id="CP031598">
    <property type="protein sequence ID" value="QEW27777.1"/>
    <property type="molecule type" value="Genomic_DNA"/>
</dbReference>
<dbReference type="GO" id="GO:0015891">
    <property type="term" value="P:siderophore transport"/>
    <property type="evidence" value="ECO:0007669"/>
    <property type="project" value="InterPro"/>
</dbReference>
<evidence type="ECO:0000256" key="12">
    <source>
        <dbReference type="ARBA" id="ARBA00023170"/>
    </source>
</evidence>
<dbReference type="FunFam" id="2.170.130.10:FF:000001">
    <property type="entry name" value="Catecholate siderophore TonB-dependent receptor"/>
    <property type="match status" value="1"/>
</dbReference>
<dbReference type="PANTHER" id="PTHR32552">
    <property type="entry name" value="FERRICHROME IRON RECEPTOR-RELATED"/>
    <property type="match status" value="1"/>
</dbReference>
<keyword evidence="3 14" id="KW-0813">Transport</keyword>
<feature type="chain" id="PRO_5025039905" evidence="16">
    <location>
        <begin position="33"/>
        <end position="712"/>
    </location>
</feature>
<dbReference type="InterPro" id="IPR037066">
    <property type="entry name" value="Plug_dom_sf"/>
</dbReference>
<dbReference type="CDD" id="cd01347">
    <property type="entry name" value="ligand_gated_channel"/>
    <property type="match status" value="1"/>
</dbReference>
<dbReference type="Pfam" id="PF00593">
    <property type="entry name" value="TonB_dep_Rec_b-barrel"/>
    <property type="match status" value="1"/>
</dbReference>
<evidence type="ECO:0000313" key="19">
    <source>
        <dbReference type="EMBL" id="QEW27777.1"/>
    </source>
</evidence>
<evidence type="ECO:0000259" key="18">
    <source>
        <dbReference type="Pfam" id="PF07715"/>
    </source>
</evidence>
<dbReference type="GO" id="GO:0038023">
    <property type="term" value="F:signaling receptor activity"/>
    <property type="evidence" value="ECO:0007669"/>
    <property type="project" value="InterPro"/>
</dbReference>
<dbReference type="Pfam" id="PF07715">
    <property type="entry name" value="Plug"/>
    <property type="match status" value="1"/>
</dbReference>
<evidence type="ECO:0000256" key="8">
    <source>
        <dbReference type="ARBA" id="ARBA00023004"/>
    </source>
</evidence>
<dbReference type="PANTHER" id="PTHR32552:SF68">
    <property type="entry name" value="FERRICHROME OUTER MEMBRANE TRANSPORTER_PHAGE RECEPTOR"/>
    <property type="match status" value="1"/>
</dbReference>
<proteinExistence type="inferred from homology"/>
<keyword evidence="5" id="KW-0410">Iron transport</keyword>
<dbReference type="Gene3D" id="2.170.130.10">
    <property type="entry name" value="TonB-dependent receptor, plug domain"/>
    <property type="match status" value="1"/>
</dbReference>